<organism evidence="1">
    <name type="scientific">Anguilla anguilla</name>
    <name type="common">European freshwater eel</name>
    <name type="synonym">Muraena anguilla</name>
    <dbReference type="NCBI Taxonomy" id="7936"/>
    <lineage>
        <taxon>Eukaryota</taxon>
        <taxon>Metazoa</taxon>
        <taxon>Chordata</taxon>
        <taxon>Craniata</taxon>
        <taxon>Vertebrata</taxon>
        <taxon>Euteleostomi</taxon>
        <taxon>Actinopterygii</taxon>
        <taxon>Neopterygii</taxon>
        <taxon>Teleostei</taxon>
        <taxon>Anguilliformes</taxon>
        <taxon>Anguillidae</taxon>
        <taxon>Anguilla</taxon>
    </lineage>
</organism>
<dbReference type="AlphaFoldDB" id="A0A0E9TYH3"/>
<name>A0A0E9TYH3_ANGAN</name>
<sequence length="34" mass="3556">MGGGAVLLQSNDLKDCLGCINPGSKNKITQSFFV</sequence>
<reference evidence="1" key="1">
    <citation type="submission" date="2014-11" db="EMBL/GenBank/DDBJ databases">
        <authorList>
            <person name="Amaro Gonzalez C."/>
        </authorList>
    </citation>
    <scope>NUCLEOTIDE SEQUENCE</scope>
</reference>
<protein>
    <submittedName>
        <fullName evidence="1">Uncharacterized protein</fullName>
    </submittedName>
</protein>
<accession>A0A0E9TYH3</accession>
<proteinExistence type="predicted"/>
<evidence type="ECO:0000313" key="1">
    <source>
        <dbReference type="EMBL" id="JAH57753.1"/>
    </source>
</evidence>
<dbReference type="EMBL" id="GBXM01050824">
    <property type="protein sequence ID" value="JAH57753.1"/>
    <property type="molecule type" value="Transcribed_RNA"/>
</dbReference>
<reference evidence="1" key="2">
    <citation type="journal article" date="2015" name="Fish Shellfish Immunol.">
        <title>Early steps in the European eel (Anguilla anguilla)-Vibrio vulnificus interaction in the gills: Role of the RtxA13 toxin.</title>
        <authorList>
            <person name="Callol A."/>
            <person name="Pajuelo D."/>
            <person name="Ebbesson L."/>
            <person name="Teles M."/>
            <person name="MacKenzie S."/>
            <person name="Amaro C."/>
        </authorList>
    </citation>
    <scope>NUCLEOTIDE SEQUENCE</scope>
</reference>